<dbReference type="InParanoid" id="A2DAN5"/>
<sequence length="290" mass="33452">MFPFFLHSLGYSMNINPGYSSFQVQPNELVNFETNDSVFTVFSFASSTDIDINITQSYKNKITHLNNFNGSSFFIKSESNLKFQNNKNKEIQLLIWSASEAYCSDEMYLIHNKLSFHAEIPDDYKFYCFFNTKQEKSKTILQFDKQDTSTEVAFINETDVEHPENSCVKNCEYSTSLSYFLRILSSKNAFDLTYQGTDYQMQNKKCFIQQIPKLSEESSLLFPKASLSISKLQCNLGFFTPTLIVVFVIISIVLLIFIVLVTIFLVKKFKEKNQIKTPILNTNDNAQTIV</sequence>
<proteinExistence type="predicted"/>
<evidence type="ECO:0000313" key="2">
    <source>
        <dbReference type="EMBL" id="EAY22538.1"/>
    </source>
</evidence>
<evidence type="ECO:0008006" key="4">
    <source>
        <dbReference type="Google" id="ProtNLM"/>
    </source>
</evidence>
<name>A2DAN5_TRIV3</name>
<dbReference type="VEuPathDB" id="TrichDB:TVAGG3_0811880"/>
<keyword evidence="1" id="KW-0472">Membrane</keyword>
<protein>
    <recommendedName>
        <fullName evidence="4">Transmembrane protein</fullName>
    </recommendedName>
</protein>
<dbReference type="VEuPathDB" id="TrichDB:TVAG_035620"/>
<reference evidence="2" key="2">
    <citation type="journal article" date="2007" name="Science">
        <title>Draft genome sequence of the sexually transmitted pathogen Trichomonas vaginalis.</title>
        <authorList>
            <person name="Carlton J.M."/>
            <person name="Hirt R.P."/>
            <person name="Silva J.C."/>
            <person name="Delcher A.L."/>
            <person name="Schatz M."/>
            <person name="Zhao Q."/>
            <person name="Wortman J.R."/>
            <person name="Bidwell S.L."/>
            <person name="Alsmark U.C.M."/>
            <person name="Besteiro S."/>
            <person name="Sicheritz-Ponten T."/>
            <person name="Noel C.J."/>
            <person name="Dacks J.B."/>
            <person name="Foster P.G."/>
            <person name="Simillion C."/>
            <person name="Van de Peer Y."/>
            <person name="Miranda-Saavedra D."/>
            <person name="Barton G.J."/>
            <person name="Westrop G.D."/>
            <person name="Mueller S."/>
            <person name="Dessi D."/>
            <person name="Fiori P.L."/>
            <person name="Ren Q."/>
            <person name="Paulsen I."/>
            <person name="Zhang H."/>
            <person name="Bastida-Corcuera F.D."/>
            <person name="Simoes-Barbosa A."/>
            <person name="Brown M.T."/>
            <person name="Hayes R.D."/>
            <person name="Mukherjee M."/>
            <person name="Okumura C.Y."/>
            <person name="Schneider R."/>
            <person name="Smith A.J."/>
            <person name="Vanacova S."/>
            <person name="Villalvazo M."/>
            <person name="Haas B.J."/>
            <person name="Pertea M."/>
            <person name="Feldblyum T.V."/>
            <person name="Utterback T.R."/>
            <person name="Shu C.L."/>
            <person name="Osoegawa K."/>
            <person name="de Jong P.J."/>
            <person name="Hrdy I."/>
            <person name="Horvathova L."/>
            <person name="Zubacova Z."/>
            <person name="Dolezal P."/>
            <person name="Malik S.B."/>
            <person name="Logsdon J.M. Jr."/>
            <person name="Henze K."/>
            <person name="Gupta A."/>
            <person name="Wang C.C."/>
            <person name="Dunne R.L."/>
            <person name="Upcroft J.A."/>
            <person name="Upcroft P."/>
            <person name="White O."/>
            <person name="Salzberg S.L."/>
            <person name="Tang P."/>
            <person name="Chiu C.-H."/>
            <person name="Lee Y.-S."/>
            <person name="Embley T.M."/>
            <person name="Coombs G.H."/>
            <person name="Mottram J.C."/>
            <person name="Tachezy J."/>
            <person name="Fraser-Liggett C.M."/>
            <person name="Johnson P.J."/>
        </authorList>
    </citation>
    <scope>NUCLEOTIDE SEQUENCE [LARGE SCALE GENOMIC DNA]</scope>
    <source>
        <strain evidence="2">G3</strain>
    </source>
</reference>
<gene>
    <name evidence="2" type="ORF">TVAG_035620</name>
</gene>
<keyword evidence="3" id="KW-1185">Reference proteome</keyword>
<feature type="transmembrane region" description="Helical" evidence="1">
    <location>
        <begin position="238"/>
        <end position="266"/>
    </location>
</feature>
<evidence type="ECO:0000313" key="3">
    <source>
        <dbReference type="Proteomes" id="UP000001542"/>
    </source>
</evidence>
<evidence type="ECO:0000256" key="1">
    <source>
        <dbReference type="SAM" id="Phobius"/>
    </source>
</evidence>
<reference evidence="2" key="1">
    <citation type="submission" date="2006-10" db="EMBL/GenBank/DDBJ databases">
        <authorList>
            <person name="Amadeo P."/>
            <person name="Zhao Q."/>
            <person name="Wortman J."/>
            <person name="Fraser-Liggett C."/>
            <person name="Carlton J."/>
        </authorList>
    </citation>
    <scope>NUCLEOTIDE SEQUENCE</scope>
    <source>
        <strain evidence="2">G3</strain>
    </source>
</reference>
<dbReference type="KEGG" id="tva:5468094"/>
<organism evidence="2 3">
    <name type="scientific">Trichomonas vaginalis (strain ATCC PRA-98 / G3)</name>
    <dbReference type="NCBI Taxonomy" id="412133"/>
    <lineage>
        <taxon>Eukaryota</taxon>
        <taxon>Metamonada</taxon>
        <taxon>Parabasalia</taxon>
        <taxon>Trichomonadida</taxon>
        <taxon>Trichomonadidae</taxon>
        <taxon>Trichomonas</taxon>
    </lineage>
</organism>
<dbReference type="RefSeq" id="XP_001583524.1">
    <property type="nucleotide sequence ID" value="XM_001583474.1"/>
</dbReference>
<accession>A2DAN5</accession>
<dbReference type="EMBL" id="DS113183">
    <property type="protein sequence ID" value="EAY22538.1"/>
    <property type="molecule type" value="Genomic_DNA"/>
</dbReference>
<dbReference type="AlphaFoldDB" id="A2DAN5"/>
<dbReference type="SMR" id="A2DAN5"/>
<dbReference type="Proteomes" id="UP000001542">
    <property type="component" value="Unassembled WGS sequence"/>
</dbReference>
<keyword evidence="1" id="KW-1133">Transmembrane helix</keyword>
<keyword evidence="1" id="KW-0812">Transmembrane</keyword>